<protein>
    <submittedName>
        <fullName evidence="1">Uncharacterized protein</fullName>
    </submittedName>
</protein>
<evidence type="ECO:0000313" key="1">
    <source>
        <dbReference type="EMBL" id="EQB45788.1"/>
    </source>
</evidence>
<comment type="caution">
    <text evidence="1">The sequence shown here is derived from an EMBL/GenBank/DDBJ whole genome shotgun (WGS) entry which is preliminary data.</text>
</comment>
<evidence type="ECO:0000313" key="2">
    <source>
        <dbReference type="Proteomes" id="UP000015530"/>
    </source>
</evidence>
<accession>T0JZ57</accession>
<dbReference type="Proteomes" id="UP000015530">
    <property type="component" value="Unassembled WGS sequence"/>
</dbReference>
<dbReference type="AlphaFoldDB" id="T0JZ57"/>
<proteinExistence type="predicted"/>
<name>T0JZ57_COLGC</name>
<organism evidence="1 2">
    <name type="scientific">Colletotrichum gloeosporioides (strain Cg-14)</name>
    <name type="common">Anthracnose fungus</name>
    <name type="synonym">Glomerella cingulata</name>
    <dbReference type="NCBI Taxonomy" id="1237896"/>
    <lineage>
        <taxon>Eukaryota</taxon>
        <taxon>Fungi</taxon>
        <taxon>Dikarya</taxon>
        <taxon>Ascomycota</taxon>
        <taxon>Pezizomycotina</taxon>
        <taxon>Sordariomycetes</taxon>
        <taxon>Hypocreomycetidae</taxon>
        <taxon>Glomerellales</taxon>
        <taxon>Glomerellaceae</taxon>
        <taxon>Colletotrichum</taxon>
        <taxon>Colletotrichum gloeosporioides species complex</taxon>
    </lineage>
</organism>
<sequence length="18" mass="2020">MEVEAGVVGWAWDWGGRD</sequence>
<dbReference type="EMBL" id="AMYD01003642">
    <property type="protein sequence ID" value="EQB45788.1"/>
    <property type="molecule type" value="Genomic_DNA"/>
</dbReference>
<reference evidence="2" key="1">
    <citation type="journal article" date="2013" name="Mol. Plant Microbe Interact.">
        <title>Global aspects of pacC regulation of pathogenicity genes in Colletotrichum gloeosporioides as revealed by transcriptome analysis.</title>
        <authorList>
            <person name="Alkan N."/>
            <person name="Meng X."/>
            <person name="Friedlander G."/>
            <person name="Reuveni E."/>
            <person name="Sukno S."/>
            <person name="Sherman A."/>
            <person name="Thon M."/>
            <person name="Fluhr R."/>
            <person name="Prusky D."/>
        </authorList>
    </citation>
    <scope>NUCLEOTIDE SEQUENCE [LARGE SCALE GENOMIC DNA]</scope>
    <source>
        <strain evidence="2">Cg-14</strain>
    </source>
</reference>
<gene>
    <name evidence="1" type="ORF">CGLO_15294</name>
</gene>
<dbReference type="HOGENOM" id="CLU_3430960_0_0_1"/>